<keyword evidence="4 9" id="KW-0238">DNA-binding</keyword>
<dbReference type="Gene3D" id="1.10.10.60">
    <property type="entry name" value="Homeodomain-like"/>
    <property type="match status" value="1"/>
</dbReference>
<dbReference type="PANTHER" id="PTHR45664">
    <property type="entry name" value="PROTEIN ZERKNUELLT 1-RELATED"/>
    <property type="match status" value="1"/>
</dbReference>
<dbReference type="GO" id="GO:0005634">
    <property type="term" value="C:nucleus"/>
    <property type="evidence" value="ECO:0007669"/>
    <property type="project" value="UniProtKB-SubCell"/>
</dbReference>
<feature type="non-terminal residue" evidence="13">
    <location>
        <position position="329"/>
    </location>
</feature>
<keyword evidence="3" id="KW-0805">Transcription regulation</keyword>
<evidence type="ECO:0000313" key="14">
    <source>
        <dbReference type="Proteomes" id="UP000534930"/>
    </source>
</evidence>
<evidence type="ECO:0000256" key="5">
    <source>
        <dbReference type="ARBA" id="ARBA00023155"/>
    </source>
</evidence>
<evidence type="ECO:0000256" key="2">
    <source>
        <dbReference type="ARBA" id="ARBA00022473"/>
    </source>
</evidence>
<feature type="DNA-binding region" description="Homeobox" evidence="9">
    <location>
        <begin position="150"/>
        <end position="209"/>
    </location>
</feature>
<evidence type="ECO:0000256" key="8">
    <source>
        <dbReference type="ARBA" id="ARBA00038135"/>
    </source>
</evidence>
<evidence type="ECO:0000256" key="10">
    <source>
        <dbReference type="RuleBase" id="RU000682"/>
    </source>
</evidence>
<evidence type="ECO:0000256" key="11">
    <source>
        <dbReference type="SAM" id="MobiDB-lite"/>
    </source>
</evidence>
<evidence type="ECO:0000256" key="3">
    <source>
        <dbReference type="ARBA" id="ARBA00023015"/>
    </source>
</evidence>
<gene>
    <name evidence="13" type="primary">Hoxb2</name>
    <name evidence="13" type="ORF">MYIHEB_R08881</name>
</gene>
<dbReference type="InterPro" id="IPR001356">
    <property type="entry name" value="HD"/>
</dbReference>
<feature type="non-terminal residue" evidence="13">
    <location>
        <position position="1"/>
    </location>
</feature>
<proteinExistence type="inferred from homology"/>
<feature type="compositionally biased region" description="Polar residues" evidence="11">
    <location>
        <begin position="57"/>
        <end position="69"/>
    </location>
</feature>
<comment type="subcellular location">
    <subcellularLocation>
        <location evidence="1 9 10">Nucleus</location>
    </subcellularLocation>
</comment>
<dbReference type="SMART" id="SM00389">
    <property type="entry name" value="HOX"/>
    <property type="match status" value="1"/>
</dbReference>
<dbReference type="PROSITE" id="PS50071">
    <property type="entry name" value="HOMEOBOX_2"/>
    <property type="match status" value="1"/>
</dbReference>
<dbReference type="GO" id="GO:0000981">
    <property type="term" value="F:DNA-binding transcription factor activity, RNA polymerase II-specific"/>
    <property type="evidence" value="ECO:0007669"/>
    <property type="project" value="InterPro"/>
</dbReference>
<feature type="compositionally biased region" description="Pro residues" evidence="11">
    <location>
        <begin position="82"/>
        <end position="91"/>
    </location>
</feature>
<keyword evidence="2" id="KW-0217">Developmental protein</keyword>
<dbReference type="PANTHER" id="PTHR45664:SF7">
    <property type="entry name" value="HOMEOBOX PROTEIN HOX-B2"/>
    <property type="match status" value="1"/>
</dbReference>
<feature type="compositionally biased region" description="Low complexity" evidence="11">
    <location>
        <begin position="112"/>
        <end position="139"/>
    </location>
</feature>
<dbReference type="PROSITE" id="PS00027">
    <property type="entry name" value="HOMEOBOX_1"/>
    <property type="match status" value="1"/>
</dbReference>
<keyword evidence="6" id="KW-0804">Transcription</keyword>
<feature type="compositionally biased region" description="Acidic residues" evidence="11">
    <location>
        <begin position="226"/>
        <end position="235"/>
    </location>
</feature>
<comment type="similarity">
    <text evidence="8">Belongs to the Antp homeobox family. Proboscipedia subfamily.</text>
</comment>
<accession>A0A7K9IJL9</accession>
<keyword evidence="5 9" id="KW-0371">Homeobox</keyword>
<sequence length="329" mass="35291">PGKAMNFEFEREIGFINSQPSLAECLTSLPAVLETFQTSSIKDSTLIPPPFEQSVLQSLNPCSGSQARPRSQKRASHGLLQPQPPAPPQPGPLAAEFPWMKEKKSAKKTTQAPSSSSPPSSSSSSSSSSVPVPAAGSPADTPGLAESGGSRRLRTAYTNTQLLELEKEFHFNKYLCRPRRVEIAALLDLTERQVKVWFQNRRMKHKRQTQHKESADGELPMPGLDEGSDPFEEPEGSPGLGTAPEPGGSAGASAEQPGVATGEGSAGCEAPSLPELRLLFPAEPCLQLCQSFSPAAQGSLESPLSFSEEELDFFTSALCTIDLQHFNFQ</sequence>
<reference evidence="13 14" key="1">
    <citation type="submission" date="2019-09" db="EMBL/GenBank/DDBJ databases">
        <title>Bird 10,000 Genomes (B10K) Project - Family phase.</title>
        <authorList>
            <person name="Zhang G."/>
        </authorList>
    </citation>
    <scope>NUCLEOTIDE SEQUENCE [LARGE SCALE GENOMIC DNA]</scope>
    <source>
        <strain evidence="13">B10K-DU-001-33</strain>
        <tissue evidence="13">Muscle</tissue>
    </source>
</reference>
<evidence type="ECO:0000256" key="9">
    <source>
        <dbReference type="PROSITE-ProRule" id="PRU00108"/>
    </source>
</evidence>
<evidence type="ECO:0000256" key="7">
    <source>
        <dbReference type="ARBA" id="ARBA00023242"/>
    </source>
</evidence>
<evidence type="ECO:0000256" key="6">
    <source>
        <dbReference type="ARBA" id="ARBA00023163"/>
    </source>
</evidence>
<feature type="region of interest" description="Disordered" evidence="11">
    <location>
        <begin position="202"/>
        <end position="267"/>
    </location>
</feature>
<dbReference type="Proteomes" id="UP000534930">
    <property type="component" value="Unassembled WGS sequence"/>
</dbReference>
<dbReference type="PROSITE" id="PS00032">
    <property type="entry name" value="ANTENNAPEDIA"/>
    <property type="match status" value="1"/>
</dbReference>
<feature type="domain" description="Homeobox" evidence="12">
    <location>
        <begin position="148"/>
        <end position="208"/>
    </location>
</feature>
<keyword evidence="14" id="KW-1185">Reference proteome</keyword>
<dbReference type="InterPro" id="IPR001827">
    <property type="entry name" value="Homeobox_Antennapedia_CS"/>
</dbReference>
<dbReference type="EMBL" id="VWZQ01002832">
    <property type="protein sequence ID" value="NXH26381.1"/>
    <property type="molecule type" value="Genomic_DNA"/>
</dbReference>
<dbReference type="FunFam" id="1.10.10.60:FF:000145">
    <property type="entry name" value="homeobox protein Hox-A2"/>
    <property type="match status" value="1"/>
</dbReference>
<evidence type="ECO:0000256" key="1">
    <source>
        <dbReference type="ARBA" id="ARBA00004123"/>
    </source>
</evidence>
<protein>
    <submittedName>
        <fullName evidence="13">HXB2 protein</fullName>
    </submittedName>
</protein>
<dbReference type="SUPFAM" id="SSF46689">
    <property type="entry name" value="Homeodomain-like"/>
    <property type="match status" value="1"/>
</dbReference>
<evidence type="ECO:0000259" key="12">
    <source>
        <dbReference type="PROSITE" id="PS50071"/>
    </source>
</evidence>
<keyword evidence="7 9" id="KW-0539">Nucleus</keyword>
<dbReference type="AlphaFoldDB" id="A0A7K9IJL9"/>
<name>A0A7K9IJL9_9CORV</name>
<organism evidence="13 14">
    <name type="scientific">Myiagra hebetior</name>
    <dbReference type="NCBI Taxonomy" id="381031"/>
    <lineage>
        <taxon>Eukaryota</taxon>
        <taxon>Metazoa</taxon>
        <taxon>Chordata</taxon>
        <taxon>Craniata</taxon>
        <taxon>Vertebrata</taxon>
        <taxon>Euteleostomi</taxon>
        <taxon>Archelosauria</taxon>
        <taxon>Archosauria</taxon>
        <taxon>Dinosauria</taxon>
        <taxon>Saurischia</taxon>
        <taxon>Theropoda</taxon>
        <taxon>Coelurosauria</taxon>
        <taxon>Aves</taxon>
        <taxon>Neognathae</taxon>
        <taxon>Neoaves</taxon>
        <taxon>Telluraves</taxon>
        <taxon>Australaves</taxon>
        <taxon>Passeriformes</taxon>
        <taxon>Corvoidea</taxon>
        <taxon>Monarchidae</taxon>
        <taxon>Myiagra</taxon>
    </lineage>
</organism>
<feature type="region of interest" description="Disordered" evidence="11">
    <location>
        <begin position="57"/>
        <end position="152"/>
    </location>
</feature>
<dbReference type="PRINTS" id="PR00024">
    <property type="entry name" value="HOMEOBOX"/>
</dbReference>
<evidence type="ECO:0000256" key="4">
    <source>
        <dbReference type="ARBA" id="ARBA00023125"/>
    </source>
</evidence>
<evidence type="ECO:0000313" key="13">
    <source>
        <dbReference type="EMBL" id="NXH26381.1"/>
    </source>
</evidence>
<dbReference type="InterPro" id="IPR020479">
    <property type="entry name" value="HD_metazoa"/>
</dbReference>
<dbReference type="InterPro" id="IPR017970">
    <property type="entry name" value="Homeobox_CS"/>
</dbReference>
<comment type="caution">
    <text evidence="13">The sequence shown here is derived from an EMBL/GenBank/DDBJ whole genome shotgun (WGS) entry which is preliminary data.</text>
</comment>
<dbReference type="Pfam" id="PF00046">
    <property type="entry name" value="Homeodomain"/>
    <property type="match status" value="1"/>
</dbReference>
<dbReference type="InterPro" id="IPR009057">
    <property type="entry name" value="Homeodomain-like_sf"/>
</dbReference>
<feature type="compositionally biased region" description="Low complexity" evidence="11">
    <location>
        <begin position="243"/>
        <end position="258"/>
    </location>
</feature>
<dbReference type="CDD" id="cd00086">
    <property type="entry name" value="homeodomain"/>
    <property type="match status" value="1"/>
</dbReference>
<dbReference type="GO" id="GO:0000978">
    <property type="term" value="F:RNA polymerase II cis-regulatory region sequence-specific DNA binding"/>
    <property type="evidence" value="ECO:0007669"/>
    <property type="project" value="TreeGrafter"/>
</dbReference>